<evidence type="ECO:0000256" key="2">
    <source>
        <dbReference type="ARBA" id="ARBA00022967"/>
    </source>
</evidence>
<sequence length="462" mass="49884">MRRDCRSENFNYWLGILMIRIKRGLDLPIAGAPAQRIEPARPVRSVALLGPDYHGMKPTMAVQVGDRVKLGQELFSDKKNPGVIYTAPGAGVVSAIHRGEKRVLLSVVIDLDGDEAVRFAHYPVEALGQLSDAQVRENLQQSGLWTALRTRPYSKVPAVDAVPSSIFVTAIDTHPLAADPQVVIADQADAFAQGLQVLARLAKVQLCKAEGVQLPGESLANVHTAAFAGPHPAGLAGTHVHFLDPVSASKSVWTIGYQDVIAIGKLFTTGELSVERVVALGGPVVTQPRLLRTRLGAHLDELTAGQLNPGNSRVISGSVFGGRTAHGALAYLGRYHQQVSCLAEGKEREMLHYLRAGVNKHSVLNVFVSKLMGSKLFNFTTTTNGSPRAMVPVGNYEEVMPLDILPTQLLRALIVGDTETAQKLGCLELDEEDLALCSYVCAGKYEYGPILRDNLTRIEKEG</sequence>
<proteinExistence type="inferred from homology"/>
<evidence type="ECO:0000256" key="7">
    <source>
        <dbReference type="ARBA" id="ARBA00023201"/>
    </source>
</evidence>
<feature type="domain" description="Na(+)-translocating NADH-quinone reductase subunit A C-terminal" evidence="10">
    <location>
        <begin position="277"/>
        <end position="326"/>
    </location>
</feature>
<feature type="domain" description="NqrA N-terminal barrel-sandwich hybrid" evidence="9">
    <location>
        <begin position="19"/>
        <end position="112"/>
    </location>
</feature>
<comment type="catalytic activity">
    <reaction evidence="8">
        <text>a ubiquinone + n Na(+)(in) + NADH + H(+) = a ubiquinol + n Na(+)(out) + NAD(+)</text>
        <dbReference type="Rhea" id="RHEA:47748"/>
        <dbReference type="Rhea" id="RHEA-COMP:9565"/>
        <dbReference type="Rhea" id="RHEA-COMP:9566"/>
        <dbReference type="ChEBI" id="CHEBI:15378"/>
        <dbReference type="ChEBI" id="CHEBI:16389"/>
        <dbReference type="ChEBI" id="CHEBI:17976"/>
        <dbReference type="ChEBI" id="CHEBI:29101"/>
        <dbReference type="ChEBI" id="CHEBI:57540"/>
        <dbReference type="ChEBI" id="CHEBI:57945"/>
        <dbReference type="EC" id="7.2.1.1"/>
    </reaction>
</comment>
<dbReference type="Pfam" id="PF05896">
    <property type="entry name" value="NQRA_N"/>
    <property type="match status" value="1"/>
</dbReference>
<dbReference type="PANTHER" id="PTHR37839">
    <property type="entry name" value="NA(+)-TRANSLOCATING NADH-QUINONE REDUCTASE SUBUNIT A"/>
    <property type="match status" value="1"/>
</dbReference>
<dbReference type="GO" id="GO:0016655">
    <property type="term" value="F:oxidoreductase activity, acting on NAD(P)H, quinone or similar compound as acceptor"/>
    <property type="evidence" value="ECO:0007669"/>
    <property type="project" value="UniProtKB-UniRule"/>
</dbReference>
<keyword evidence="3 8" id="KW-0520">NAD</keyword>
<protein>
    <recommendedName>
        <fullName evidence="8">Na(+)-translocating NADH-quinone reductase subunit A</fullName>
        <shortName evidence="8">Na(+)-NQR subunit A</shortName>
        <shortName evidence="8">Na(+)-translocating NQR subunit A</shortName>
        <ecNumber evidence="8">7.2.1.1</ecNumber>
    </recommendedName>
    <alternativeName>
        <fullName evidence="8">NQR complex subunit A</fullName>
    </alternativeName>
    <alternativeName>
        <fullName evidence="8">NQR-1 subunit A</fullName>
    </alternativeName>
</protein>
<feature type="domain" description="NqrA second alpha/beta" evidence="11">
    <location>
        <begin position="131"/>
        <end position="272"/>
    </location>
</feature>
<evidence type="ECO:0000313" key="13">
    <source>
        <dbReference type="Proteomes" id="UP000186079"/>
    </source>
</evidence>
<accession>A0A1N6WU47</accession>
<dbReference type="InterPro" id="IPR008703">
    <property type="entry name" value="NqrA"/>
</dbReference>
<comment type="similarity">
    <text evidence="8">Belongs to the NqrA family.</text>
</comment>
<evidence type="ECO:0000256" key="1">
    <source>
        <dbReference type="ARBA" id="ARBA00022448"/>
    </source>
</evidence>
<name>A0A1N6WU47_9PSED</name>
<keyword evidence="6 8" id="KW-0830">Ubiquinone</keyword>
<keyword evidence="1 8" id="KW-0813">Transport</keyword>
<dbReference type="EMBL" id="FTMC01000012">
    <property type="protein sequence ID" value="SIQ93623.1"/>
    <property type="molecule type" value="Genomic_DNA"/>
</dbReference>
<dbReference type="HAMAP" id="MF_00425">
    <property type="entry name" value="NqrA"/>
    <property type="match status" value="1"/>
</dbReference>
<reference evidence="12 13" key="1">
    <citation type="submission" date="2017-01" db="EMBL/GenBank/DDBJ databases">
        <authorList>
            <person name="Mah S.A."/>
            <person name="Swanson W.J."/>
            <person name="Moy G.W."/>
            <person name="Vacquier V.D."/>
        </authorList>
    </citation>
    <scope>NUCLEOTIDE SEQUENCE [LARGE SCALE GENOMIC DNA]</scope>
    <source>
        <strain evidence="12 13">ATCC 29606</strain>
    </source>
</reference>
<evidence type="ECO:0000256" key="8">
    <source>
        <dbReference type="HAMAP-Rule" id="MF_00425"/>
    </source>
</evidence>
<dbReference type="NCBIfam" id="TIGR01936">
    <property type="entry name" value="nqrA"/>
    <property type="match status" value="1"/>
</dbReference>
<evidence type="ECO:0000259" key="11">
    <source>
        <dbReference type="Pfam" id="PF24836"/>
    </source>
</evidence>
<evidence type="ECO:0000259" key="10">
    <source>
        <dbReference type="Pfam" id="PF11973"/>
    </source>
</evidence>
<evidence type="ECO:0000259" key="9">
    <source>
        <dbReference type="Pfam" id="PF05896"/>
    </source>
</evidence>
<dbReference type="NCBIfam" id="NF003759">
    <property type="entry name" value="PRK05352.1-2"/>
    <property type="match status" value="1"/>
</dbReference>
<dbReference type="InterPro" id="IPR056148">
    <property type="entry name" value="NQRA_2nd"/>
</dbReference>
<dbReference type="InterPro" id="IPR022615">
    <property type="entry name" value="NqrA_C_domain"/>
</dbReference>
<organism evidence="12 13">
    <name type="scientific">Pseudomonas flexibilis</name>
    <dbReference type="NCBI Taxonomy" id="706570"/>
    <lineage>
        <taxon>Bacteria</taxon>
        <taxon>Pseudomonadati</taxon>
        <taxon>Pseudomonadota</taxon>
        <taxon>Gammaproteobacteria</taxon>
        <taxon>Pseudomonadales</taxon>
        <taxon>Pseudomonadaceae</taxon>
        <taxon>Pseudomonas</taxon>
    </lineage>
</organism>
<dbReference type="Proteomes" id="UP000186079">
    <property type="component" value="Unassembled WGS sequence"/>
</dbReference>
<dbReference type="Pfam" id="PF11973">
    <property type="entry name" value="NQRA_SLBB"/>
    <property type="match status" value="1"/>
</dbReference>
<dbReference type="Pfam" id="PF24836">
    <property type="entry name" value="NQRA_2nd"/>
    <property type="match status" value="1"/>
</dbReference>
<evidence type="ECO:0000256" key="5">
    <source>
        <dbReference type="ARBA" id="ARBA00023065"/>
    </source>
</evidence>
<dbReference type="PANTHER" id="PTHR37839:SF1">
    <property type="entry name" value="NA(+)-TRANSLOCATING NADH-QUINONE REDUCTASE SUBUNIT A"/>
    <property type="match status" value="1"/>
</dbReference>
<dbReference type="EC" id="7.2.1.1" evidence="8"/>
<evidence type="ECO:0000313" key="12">
    <source>
        <dbReference type="EMBL" id="SIQ93623.1"/>
    </source>
</evidence>
<gene>
    <name evidence="8" type="primary">nqrA</name>
    <name evidence="12" type="ORF">SAMN05421672_11223</name>
</gene>
<keyword evidence="4 8" id="KW-0915">Sodium</keyword>
<dbReference type="AlphaFoldDB" id="A0A1N6WU47"/>
<comment type="function">
    <text evidence="8">NQR complex catalyzes the reduction of ubiquinone-1 to ubiquinol by two successive reactions, coupled with the transport of Na(+) ions from the cytoplasm to the periplasm. NqrA to NqrE are probably involved in the second step, the conversion of ubisemiquinone to ubiquinol.</text>
</comment>
<keyword evidence="7 8" id="KW-0739">Sodium transport</keyword>
<keyword evidence="2 8" id="KW-1278">Translocase</keyword>
<evidence type="ECO:0000256" key="3">
    <source>
        <dbReference type="ARBA" id="ARBA00023027"/>
    </source>
</evidence>
<evidence type="ECO:0000256" key="6">
    <source>
        <dbReference type="ARBA" id="ARBA00023075"/>
    </source>
</evidence>
<dbReference type="GO" id="GO:0006814">
    <property type="term" value="P:sodium ion transport"/>
    <property type="evidence" value="ECO:0007669"/>
    <property type="project" value="UniProtKB-UniRule"/>
</dbReference>
<comment type="subunit">
    <text evidence="8">Composed of six subunits; NqrA, NqrB, NqrC, NqrD, NqrE and NqrF.</text>
</comment>
<evidence type="ECO:0000256" key="4">
    <source>
        <dbReference type="ARBA" id="ARBA00023053"/>
    </source>
</evidence>
<dbReference type="InterPro" id="IPR056147">
    <property type="entry name" value="NQRA_N"/>
</dbReference>
<keyword evidence="5 8" id="KW-0406">Ion transport</keyword>